<dbReference type="GeneID" id="84592642"/>
<reference evidence="1" key="1">
    <citation type="submission" date="2025-02" db="EMBL/GenBank/DDBJ databases">
        <authorList>
            <consortium name="NCBI Genome Project"/>
        </authorList>
    </citation>
    <scope>NUCLEOTIDE SEQUENCE</scope>
</reference>
<dbReference type="PANTHER" id="PTHR36091:SF1">
    <property type="entry name" value="ALTERED INHERITANCE OF MITOCHONDRIA PROTEIN 9, MITOCHONDRIAL"/>
    <property type="match status" value="1"/>
</dbReference>
<sequence length="287" mass="33054">MPWKAPFKSYRQNASVGILSRNDLLAQSKLPVTTGYVSKYKTQMKPRNLIYHFIAIQVWCHTHCSSVYPLPTILSFSVSKPARMAESDTDLFQYTAGRWLRNEEKKLQNRYTPFNVSELKRIAAHSISADTCTVIMELAEGNYNKCFRLEMDNESTVLYYGIWGRNHGLCLNDSRNTEMPVYAWDADMDNSVGSEYIIMEEALATMVQEVWEDLHIDDKMQFAQELAELQTKLLQVPLNCYGSLYYATANYQDAVPAETCGEVPPKLKDEIRHRFVIASTYCRLKIH</sequence>
<evidence type="ECO:0000313" key="1">
    <source>
        <dbReference type="RefSeq" id="XP_059604535.1"/>
    </source>
</evidence>
<protein>
    <submittedName>
        <fullName evidence="1">Uncharacterized protein</fullName>
    </submittedName>
</protein>
<name>A0AAJ8E222_ASPNG</name>
<reference evidence="1" key="2">
    <citation type="submission" date="2025-08" db="UniProtKB">
        <authorList>
            <consortium name="RefSeq"/>
        </authorList>
    </citation>
    <scope>IDENTIFICATION</scope>
</reference>
<dbReference type="PANTHER" id="PTHR36091">
    <property type="entry name" value="ALTERED INHERITANCE OF MITOCHONDRIA PROTEIN 9, MITOCHONDRIAL"/>
    <property type="match status" value="1"/>
</dbReference>
<dbReference type="AlphaFoldDB" id="A0AAJ8E222"/>
<organism evidence="1">
    <name type="scientific">Aspergillus niger</name>
    <dbReference type="NCBI Taxonomy" id="5061"/>
    <lineage>
        <taxon>Eukaryota</taxon>
        <taxon>Fungi</taxon>
        <taxon>Dikarya</taxon>
        <taxon>Ascomycota</taxon>
        <taxon>Pezizomycotina</taxon>
        <taxon>Eurotiomycetes</taxon>
        <taxon>Eurotiomycetidae</taxon>
        <taxon>Eurotiales</taxon>
        <taxon>Aspergillaceae</taxon>
        <taxon>Aspergillus</taxon>
        <taxon>Aspergillus subgen. Circumdati</taxon>
    </lineage>
</organism>
<dbReference type="RefSeq" id="XP_059604535.1">
    <property type="nucleotide sequence ID" value="XM_059751028.1"/>
</dbReference>
<accession>A0AAJ8E222</accession>
<dbReference type="InterPro" id="IPR051035">
    <property type="entry name" value="Mito_inheritance_9"/>
</dbReference>
<dbReference type="VEuPathDB" id="FungiDB:An12g07340"/>
<proteinExistence type="predicted"/>
<gene>
    <name evidence="1" type="ORF">An12g07340</name>
</gene>
<dbReference type="KEGG" id="ang:An12g07340"/>